<evidence type="ECO:0000256" key="5">
    <source>
        <dbReference type="ARBA" id="ARBA00019973"/>
    </source>
</evidence>
<dbReference type="PROSITE" id="PS00109">
    <property type="entry name" value="PROTEIN_KINASE_TYR"/>
    <property type="match status" value="1"/>
</dbReference>
<dbReference type="PANTHER" id="PTHR38248">
    <property type="entry name" value="FUNK1 6"/>
    <property type="match status" value="1"/>
</dbReference>
<protein>
    <recommendedName>
        <fullName evidence="5">EKC/KEOPS complex subunit BUD32</fullName>
        <ecNumber evidence="3">2.7.11.1</ecNumber>
    </recommendedName>
    <alternativeName>
        <fullName evidence="6 7">Atypical Serine/threonine protein kinase BUD32</fullName>
    </alternativeName>
    <alternativeName>
        <fullName evidence="4">EKC/KEOPS complex subunit bud32</fullName>
    </alternativeName>
</protein>
<dbReference type="EC" id="2.7.11.1" evidence="3"/>
<evidence type="ECO:0000256" key="3">
    <source>
        <dbReference type="ARBA" id="ARBA00012513"/>
    </source>
</evidence>
<dbReference type="InterPro" id="IPR008266">
    <property type="entry name" value="Tyr_kinase_AS"/>
</dbReference>
<dbReference type="AlphaFoldDB" id="A0A3N4LED7"/>
<dbReference type="PANTHER" id="PTHR38248:SF2">
    <property type="entry name" value="FUNK1 11"/>
    <property type="match status" value="1"/>
</dbReference>
<dbReference type="OrthoDB" id="5584477at2759"/>
<evidence type="ECO:0000256" key="9">
    <source>
        <dbReference type="ARBA" id="ARBA00048679"/>
    </source>
</evidence>
<evidence type="ECO:0000256" key="4">
    <source>
        <dbReference type="ARBA" id="ARBA00013948"/>
    </source>
</evidence>
<name>A0A3N4LED7_9PEZI</name>
<dbReference type="InterPro" id="IPR040976">
    <property type="entry name" value="Pkinase_fungal"/>
</dbReference>
<feature type="domain" description="Protein kinase" evidence="10">
    <location>
        <begin position="1"/>
        <end position="123"/>
    </location>
</feature>
<dbReference type="Pfam" id="PF17667">
    <property type="entry name" value="Pkinase_fungal"/>
    <property type="match status" value="1"/>
</dbReference>
<dbReference type="PROSITE" id="PS50011">
    <property type="entry name" value="PROTEIN_KINASE_DOM"/>
    <property type="match status" value="1"/>
</dbReference>
<evidence type="ECO:0000256" key="8">
    <source>
        <dbReference type="ARBA" id="ARBA00047899"/>
    </source>
</evidence>
<evidence type="ECO:0000256" key="2">
    <source>
        <dbReference type="ARBA" id="ARBA00011534"/>
    </source>
</evidence>
<dbReference type="EMBL" id="ML121561">
    <property type="protein sequence ID" value="RPB21243.1"/>
    <property type="molecule type" value="Genomic_DNA"/>
</dbReference>
<evidence type="ECO:0000256" key="1">
    <source>
        <dbReference type="ARBA" id="ARBA00003747"/>
    </source>
</evidence>
<keyword evidence="12" id="KW-1185">Reference proteome</keyword>
<feature type="non-terminal residue" evidence="11">
    <location>
        <position position="1"/>
    </location>
</feature>
<organism evidence="11 12">
    <name type="scientific">Terfezia boudieri ATCC MYA-4762</name>
    <dbReference type="NCBI Taxonomy" id="1051890"/>
    <lineage>
        <taxon>Eukaryota</taxon>
        <taxon>Fungi</taxon>
        <taxon>Dikarya</taxon>
        <taxon>Ascomycota</taxon>
        <taxon>Pezizomycotina</taxon>
        <taxon>Pezizomycetes</taxon>
        <taxon>Pezizales</taxon>
        <taxon>Pezizaceae</taxon>
        <taxon>Terfezia</taxon>
    </lineage>
</organism>
<evidence type="ECO:0000259" key="10">
    <source>
        <dbReference type="PROSITE" id="PS50011"/>
    </source>
</evidence>
<sequence>FTSVRDLIKGMRDAIKCHKSLFESAGILHRDVSPGNIMLSKYRSRNIESASGIVSSEAPHGFLIDLDLAKYVGPIQATADSTPRSMRRWTGTMLFMAIEILQGTCLRHSWRHDLESFFYVFIW</sequence>
<dbReference type="GO" id="GO:0004674">
    <property type="term" value="F:protein serine/threonine kinase activity"/>
    <property type="evidence" value="ECO:0007669"/>
    <property type="project" value="UniProtKB-EC"/>
</dbReference>
<dbReference type="SUPFAM" id="SSF56112">
    <property type="entry name" value="Protein kinase-like (PK-like)"/>
    <property type="match status" value="1"/>
</dbReference>
<comment type="catalytic activity">
    <reaction evidence="8">
        <text>L-threonyl-[protein] + ATP = O-phospho-L-threonyl-[protein] + ADP + H(+)</text>
        <dbReference type="Rhea" id="RHEA:46608"/>
        <dbReference type="Rhea" id="RHEA-COMP:11060"/>
        <dbReference type="Rhea" id="RHEA-COMP:11605"/>
        <dbReference type="ChEBI" id="CHEBI:15378"/>
        <dbReference type="ChEBI" id="CHEBI:30013"/>
        <dbReference type="ChEBI" id="CHEBI:30616"/>
        <dbReference type="ChEBI" id="CHEBI:61977"/>
        <dbReference type="ChEBI" id="CHEBI:456216"/>
        <dbReference type="EC" id="2.7.11.1"/>
    </reaction>
</comment>
<accession>A0A3N4LED7</accession>
<dbReference type="Gene3D" id="1.10.510.10">
    <property type="entry name" value="Transferase(Phosphotransferase) domain 1"/>
    <property type="match status" value="1"/>
</dbReference>
<dbReference type="InParanoid" id="A0A3N4LED7"/>
<dbReference type="InterPro" id="IPR011009">
    <property type="entry name" value="Kinase-like_dom_sf"/>
</dbReference>
<evidence type="ECO:0000313" key="11">
    <source>
        <dbReference type="EMBL" id="RPB21243.1"/>
    </source>
</evidence>
<comment type="catalytic activity">
    <reaction evidence="9">
        <text>L-seryl-[protein] + ATP = O-phospho-L-seryl-[protein] + ADP + H(+)</text>
        <dbReference type="Rhea" id="RHEA:17989"/>
        <dbReference type="Rhea" id="RHEA-COMP:9863"/>
        <dbReference type="Rhea" id="RHEA-COMP:11604"/>
        <dbReference type="ChEBI" id="CHEBI:15378"/>
        <dbReference type="ChEBI" id="CHEBI:29999"/>
        <dbReference type="ChEBI" id="CHEBI:30616"/>
        <dbReference type="ChEBI" id="CHEBI:83421"/>
        <dbReference type="ChEBI" id="CHEBI:456216"/>
        <dbReference type="EC" id="2.7.11.1"/>
    </reaction>
</comment>
<comment type="subunit">
    <text evidence="2">Component of the EKC/KEOPS complex composed of at least BUD32, CGI121, GON7, KAE1 and PCC1; the whole complex dimerizes.</text>
</comment>
<feature type="non-terminal residue" evidence="11">
    <location>
        <position position="123"/>
    </location>
</feature>
<dbReference type="STRING" id="1051890.A0A3N4LED7"/>
<gene>
    <name evidence="11" type="ORF">L211DRAFT_747484</name>
</gene>
<dbReference type="InterPro" id="IPR000719">
    <property type="entry name" value="Prot_kinase_dom"/>
</dbReference>
<evidence type="ECO:0000256" key="6">
    <source>
        <dbReference type="ARBA" id="ARBA00030980"/>
    </source>
</evidence>
<evidence type="ECO:0000256" key="7">
    <source>
        <dbReference type="ARBA" id="ARBA00033194"/>
    </source>
</evidence>
<proteinExistence type="predicted"/>
<reference evidence="11 12" key="1">
    <citation type="journal article" date="2018" name="Nat. Ecol. Evol.">
        <title>Pezizomycetes genomes reveal the molecular basis of ectomycorrhizal truffle lifestyle.</title>
        <authorList>
            <person name="Murat C."/>
            <person name="Payen T."/>
            <person name="Noel B."/>
            <person name="Kuo A."/>
            <person name="Morin E."/>
            <person name="Chen J."/>
            <person name="Kohler A."/>
            <person name="Krizsan K."/>
            <person name="Balestrini R."/>
            <person name="Da Silva C."/>
            <person name="Montanini B."/>
            <person name="Hainaut M."/>
            <person name="Levati E."/>
            <person name="Barry K.W."/>
            <person name="Belfiori B."/>
            <person name="Cichocki N."/>
            <person name="Clum A."/>
            <person name="Dockter R.B."/>
            <person name="Fauchery L."/>
            <person name="Guy J."/>
            <person name="Iotti M."/>
            <person name="Le Tacon F."/>
            <person name="Lindquist E.A."/>
            <person name="Lipzen A."/>
            <person name="Malagnac F."/>
            <person name="Mello A."/>
            <person name="Molinier V."/>
            <person name="Miyauchi S."/>
            <person name="Poulain J."/>
            <person name="Riccioni C."/>
            <person name="Rubini A."/>
            <person name="Sitrit Y."/>
            <person name="Splivallo R."/>
            <person name="Traeger S."/>
            <person name="Wang M."/>
            <person name="Zifcakova L."/>
            <person name="Wipf D."/>
            <person name="Zambonelli A."/>
            <person name="Paolocci F."/>
            <person name="Nowrousian M."/>
            <person name="Ottonello S."/>
            <person name="Baldrian P."/>
            <person name="Spatafora J.W."/>
            <person name="Henrissat B."/>
            <person name="Nagy L.G."/>
            <person name="Aury J.M."/>
            <person name="Wincker P."/>
            <person name="Grigoriev I.V."/>
            <person name="Bonfante P."/>
            <person name="Martin F.M."/>
        </authorList>
    </citation>
    <scope>NUCLEOTIDE SEQUENCE [LARGE SCALE GENOMIC DNA]</scope>
    <source>
        <strain evidence="11 12">ATCC MYA-4762</strain>
    </source>
</reference>
<dbReference type="GO" id="GO:0005524">
    <property type="term" value="F:ATP binding"/>
    <property type="evidence" value="ECO:0007669"/>
    <property type="project" value="InterPro"/>
</dbReference>
<dbReference type="Proteomes" id="UP000267821">
    <property type="component" value="Unassembled WGS sequence"/>
</dbReference>
<evidence type="ECO:0000313" key="12">
    <source>
        <dbReference type="Proteomes" id="UP000267821"/>
    </source>
</evidence>
<comment type="function">
    <text evidence="1">Component of the EKC/KEOPS complex that is required for the formation of a threonylcarbamoyl group on adenosine at position 37 (t(6)A37) in tRNAs that read codons beginning with adenine. The complex is probably involved in the transfer of the threonylcarbamoyl moiety of threonylcarbamoyl-AMP (TC-AMP) to the N6 group of A37. BUD32 has ATPase activity in the context of the EKC/KEOPS complex and likely plays a supporting role to the catalytic subunit KAE1. The EKC/KEOPS complex also promotes both telomere uncapping and telomere elongation. The complex is required for efficient recruitment of transcriptional coactivators.</text>
</comment>